<keyword evidence="9" id="KW-0175">Coiled coil</keyword>
<dbReference type="CDD" id="cd03241">
    <property type="entry name" value="ABC_RecN"/>
    <property type="match status" value="2"/>
</dbReference>
<evidence type="ECO:0000256" key="2">
    <source>
        <dbReference type="ARBA" id="ARBA00009441"/>
    </source>
</evidence>
<comment type="caution">
    <text evidence="11">The sequence shown here is derived from an EMBL/GenBank/DDBJ whole genome shotgun (WGS) entry which is preliminary data.</text>
</comment>
<accession>A0A644XWV8</accession>
<evidence type="ECO:0000256" key="1">
    <source>
        <dbReference type="ARBA" id="ARBA00003618"/>
    </source>
</evidence>
<evidence type="ECO:0000313" key="11">
    <source>
        <dbReference type="EMBL" id="MPM18544.1"/>
    </source>
</evidence>
<dbReference type="PANTHER" id="PTHR11059">
    <property type="entry name" value="DNA REPAIR PROTEIN RECN"/>
    <property type="match status" value="1"/>
</dbReference>
<protein>
    <recommendedName>
        <fullName evidence="3">DNA repair protein RecN</fullName>
    </recommendedName>
    <alternativeName>
        <fullName evidence="8">Recombination protein N</fullName>
    </alternativeName>
</protein>
<dbReference type="PIRSF" id="PIRSF003128">
    <property type="entry name" value="RecN"/>
    <property type="match status" value="1"/>
</dbReference>
<keyword evidence="5" id="KW-0227">DNA damage</keyword>
<dbReference type="FunFam" id="3.40.50.300:FF:000319">
    <property type="entry name" value="DNA repair protein RecN"/>
    <property type="match status" value="1"/>
</dbReference>
<sequence length="573" mass="64113">MLRSLSVRNFALIEKANVDFIAGLNVLTGETGAGKSILIDALNTVLGGRASNEYIREGCDYFRVEALFDISCLETVKELAEKYGIGTEDDGTLIISRRFSVNGKNVIMLNGCHVTLSVLKLFGQKLVDMHGQHENQALLRPDTHLGLLDLFDKDITVEVDRYRKLYRQWLDVNKQIINSENNARERVQRLDMLIWQTNEIAAAALKPDEEGELENQIKVLTNMEKITKSVTKAYGLLDDGSSGADGILSLIANVKRELDYAVRFDKSLEPQLNVLTDILYQLKELSMDLSGYVDGVEYNPNRLTQLQERADVIYKLRNKYGATIGDILTYYEKSLNEIASMNAFDDQIAKLHNEQKTRKDQLMVIADKIDKKRRKAANMMSDAVCSHLQKLGMPNCRFSFEVSTTDYLNAFGNNEVSIVFSANPGESSKPLHKVASGGELSRIALAIKTVCAHRDTIGTVVFDEIDSGIGGQTAQMVGERIALVALHKQVLCITHSPQIACMADNHLNIEKRVQIDRTKTEIIKLNDDERKLELARMIAGSDLTKAAIENAEQMINAAKLKKEIWKKETQARA</sequence>
<dbReference type="GO" id="GO:0006310">
    <property type="term" value="P:DNA recombination"/>
    <property type="evidence" value="ECO:0007669"/>
    <property type="project" value="InterPro"/>
</dbReference>
<proteinExistence type="inferred from homology"/>
<dbReference type="Pfam" id="PF02463">
    <property type="entry name" value="SMC_N"/>
    <property type="match status" value="1"/>
</dbReference>
<keyword evidence="4" id="KW-0547">Nucleotide-binding</keyword>
<dbReference type="SUPFAM" id="SSF52540">
    <property type="entry name" value="P-loop containing nucleoside triphosphate hydrolases"/>
    <property type="match status" value="2"/>
</dbReference>
<name>A0A644XWV8_9ZZZZ</name>
<dbReference type="InterPro" id="IPR027417">
    <property type="entry name" value="P-loop_NTPase"/>
</dbReference>
<dbReference type="NCBIfam" id="TIGR00634">
    <property type="entry name" value="recN"/>
    <property type="match status" value="1"/>
</dbReference>
<feature type="domain" description="RecF/RecN/SMC N-terminal" evidence="10">
    <location>
        <begin position="2"/>
        <end position="511"/>
    </location>
</feature>
<evidence type="ECO:0000256" key="8">
    <source>
        <dbReference type="ARBA" id="ARBA00033408"/>
    </source>
</evidence>
<comment type="similarity">
    <text evidence="2">Belongs to the RecN family.</text>
</comment>
<keyword evidence="7" id="KW-0234">DNA repair</keyword>
<dbReference type="FunFam" id="3.40.50.300:FF:000356">
    <property type="entry name" value="DNA repair protein RecN"/>
    <property type="match status" value="1"/>
</dbReference>
<dbReference type="Gene3D" id="3.40.50.300">
    <property type="entry name" value="P-loop containing nucleotide triphosphate hydrolases"/>
    <property type="match status" value="2"/>
</dbReference>
<organism evidence="11">
    <name type="scientific">bioreactor metagenome</name>
    <dbReference type="NCBI Taxonomy" id="1076179"/>
    <lineage>
        <taxon>unclassified sequences</taxon>
        <taxon>metagenomes</taxon>
        <taxon>ecological metagenomes</taxon>
    </lineage>
</organism>
<dbReference type="AlphaFoldDB" id="A0A644XWV8"/>
<comment type="function">
    <text evidence="1">May be involved in recombinational repair of damaged DNA.</text>
</comment>
<keyword evidence="6" id="KW-0067">ATP-binding</keyword>
<evidence type="ECO:0000256" key="5">
    <source>
        <dbReference type="ARBA" id="ARBA00022763"/>
    </source>
</evidence>
<evidence type="ECO:0000259" key="10">
    <source>
        <dbReference type="Pfam" id="PF02463"/>
    </source>
</evidence>
<dbReference type="GO" id="GO:0043590">
    <property type="term" value="C:bacterial nucleoid"/>
    <property type="evidence" value="ECO:0007669"/>
    <property type="project" value="TreeGrafter"/>
</dbReference>
<evidence type="ECO:0000256" key="4">
    <source>
        <dbReference type="ARBA" id="ARBA00022741"/>
    </source>
</evidence>
<evidence type="ECO:0000256" key="9">
    <source>
        <dbReference type="SAM" id="Coils"/>
    </source>
</evidence>
<dbReference type="InterPro" id="IPR003395">
    <property type="entry name" value="RecF/RecN/SMC_N"/>
</dbReference>
<dbReference type="GO" id="GO:0009432">
    <property type="term" value="P:SOS response"/>
    <property type="evidence" value="ECO:0007669"/>
    <property type="project" value="TreeGrafter"/>
</dbReference>
<dbReference type="GO" id="GO:0006281">
    <property type="term" value="P:DNA repair"/>
    <property type="evidence" value="ECO:0007669"/>
    <property type="project" value="UniProtKB-KW"/>
</dbReference>
<evidence type="ECO:0000256" key="3">
    <source>
        <dbReference type="ARBA" id="ARBA00021315"/>
    </source>
</evidence>
<dbReference type="EMBL" id="VSSQ01003004">
    <property type="protein sequence ID" value="MPM18544.1"/>
    <property type="molecule type" value="Genomic_DNA"/>
</dbReference>
<evidence type="ECO:0000256" key="7">
    <source>
        <dbReference type="ARBA" id="ARBA00023204"/>
    </source>
</evidence>
<dbReference type="InterPro" id="IPR004604">
    <property type="entry name" value="DNA_recomb/repair_RecN"/>
</dbReference>
<dbReference type="PANTHER" id="PTHR11059:SF0">
    <property type="entry name" value="DNA REPAIR PROTEIN RECN"/>
    <property type="match status" value="1"/>
</dbReference>
<gene>
    <name evidence="11" type="primary">recN_23</name>
    <name evidence="11" type="ORF">SDC9_64956</name>
</gene>
<dbReference type="GO" id="GO:0005524">
    <property type="term" value="F:ATP binding"/>
    <property type="evidence" value="ECO:0007669"/>
    <property type="project" value="UniProtKB-KW"/>
</dbReference>
<reference evidence="11" key="1">
    <citation type="submission" date="2019-08" db="EMBL/GenBank/DDBJ databases">
        <authorList>
            <person name="Kucharzyk K."/>
            <person name="Murdoch R.W."/>
            <person name="Higgins S."/>
            <person name="Loffler F."/>
        </authorList>
    </citation>
    <scope>NUCLEOTIDE SEQUENCE</scope>
</reference>
<evidence type="ECO:0000256" key="6">
    <source>
        <dbReference type="ARBA" id="ARBA00022840"/>
    </source>
</evidence>
<feature type="coiled-coil region" evidence="9">
    <location>
        <begin position="515"/>
        <end position="568"/>
    </location>
</feature>